<dbReference type="Gene3D" id="2.60.40.10">
    <property type="entry name" value="Immunoglobulins"/>
    <property type="match status" value="1"/>
</dbReference>
<dbReference type="PANTHER" id="PTHR43399">
    <property type="entry name" value="SUBTILISIN-RELATED"/>
    <property type="match status" value="1"/>
</dbReference>
<dbReference type="Pfam" id="PF13620">
    <property type="entry name" value="CarboxypepD_reg"/>
    <property type="match status" value="3"/>
</dbReference>
<dbReference type="InterPro" id="IPR013783">
    <property type="entry name" value="Ig-like_fold"/>
</dbReference>
<feature type="active site" description="Charge relay system" evidence="8 9">
    <location>
        <position position="241"/>
    </location>
</feature>
<dbReference type="InterPro" id="IPR051048">
    <property type="entry name" value="Peptidase_S8/S53_subtilisin"/>
</dbReference>
<keyword evidence="13" id="KW-1185">Reference proteome</keyword>
<dbReference type="InterPro" id="IPR000209">
    <property type="entry name" value="Peptidase_S8/S53_dom"/>
</dbReference>
<dbReference type="SUPFAM" id="SSF49452">
    <property type="entry name" value="Starch-binding domain-like"/>
    <property type="match status" value="2"/>
</dbReference>
<feature type="chain" id="PRO_5038700705" description="alpha-amylase" evidence="10">
    <location>
        <begin position="32"/>
        <end position="1181"/>
    </location>
</feature>
<evidence type="ECO:0000256" key="8">
    <source>
        <dbReference type="PIRSR" id="PIRSR615500-1"/>
    </source>
</evidence>
<dbReference type="Pfam" id="PF00082">
    <property type="entry name" value="Peptidase_S8"/>
    <property type="match status" value="1"/>
</dbReference>
<dbReference type="InterPro" id="IPR033857">
    <property type="entry name" value="Bacillopeptidase_F"/>
</dbReference>
<feature type="domain" description="Peptidase S8/S53" evidence="11">
    <location>
        <begin position="183"/>
        <end position="452"/>
    </location>
</feature>
<evidence type="ECO:0000256" key="4">
    <source>
        <dbReference type="ARBA" id="ARBA00022670"/>
    </source>
</evidence>
<accession>A0A7W7RPK8</accession>
<evidence type="ECO:0000313" key="12">
    <source>
        <dbReference type="EMBL" id="MBB4935852.1"/>
    </source>
</evidence>
<evidence type="ECO:0000256" key="9">
    <source>
        <dbReference type="PROSITE-ProRule" id="PRU01240"/>
    </source>
</evidence>
<dbReference type="InterPro" id="IPR015500">
    <property type="entry name" value="Peptidase_S8_subtilisin-rel"/>
</dbReference>
<dbReference type="InterPro" id="IPR008969">
    <property type="entry name" value="CarboxyPept-like_regulatory"/>
</dbReference>
<dbReference type="PANTHER" id="PTHR43399:SF4">
    <property type="entry name" value="CELL WALL-ASSOCIATED PROTEASE"/>
    <property type="match status" value="1"/>
</dbReference>
<evidence type="ECO:0000256" key="6">
    <source>
        <dbReference type="ARBA" id="ARBA00022825"/>
    </source>
</evidence>
<dbReference type="SUPFAM" id="SSF52743">
    <property type="entry name" value="Subtilisin-like"/>
    <property type="match status" value="1"/>
</dbReference>
<dbReference type="GO" id="GO:0030246">
    <property type="term" value="F:carbohydrate binding"/>
    <property type="evidence" value="ECO:0007669"/>
    <property type="project" value="InterPro"/>
</dbReference>
<dbReference type="InterPro" id="IPR013784">
    <property type="entry name" value="Carb-bd-like_fold"/>
</dbReference>
<comment type="catalytic activity">
    <reaction evidence="1">
        <text>Endohydrolysis of (1-&gt;4)-alpha-D-glucosidic linkages in polysaccharides containing three or more (1-&gt;4)-alpha-linked D-glucose units.</text>
        <dbReference type="EC" id="3.2.1.1"/>
    </reaction>
</comment>
<dbReference type="EC" id="3.2.1.1" evidence="3"/>
<dbReference type="GO" id="GO:0004556">
    <property type="term" value="F:alpha-amylase activity"/>
    <property type="evidence" value="ECO:0007669"/>
    <property type="project" value="UniProtKB-EC"/>
</dbReference>
<comment type="similarity">
    <text evidence="2 9">Belongs to the peptidase S8 family.</text>
</comment>
<keyword evidence="10" id="KW-0732">Signal</keyword>
<keyword evidence="5 9" id="KW-0378">Hydrolase</keyword>
<dbReference type="PROSITE" id="PS00138">
    <property type="entry name" value="SUBTILASE_SER"/>
    <property type="match status" value="1"/>
</dbReference>
<evidence type="ECO:0000259" key="11">
    <source>
        <dbReference type="Pfam" id="PF00082"/>
    </source>
</evidence>
<evidence type="ECO:0000256" key="5">
    <source>
        <dbReference type="ARBA" id="ARBA00022801"/>
    </source>
</evidence>
<organism evidence="12 13">
    <name type="scientific">Streptosporangium album</name>
    <dbReference type="NCBI Taxonomy" id="47479"/>
    <lineage>
        <taxon>Bacteria</taxon>
        <taxon>Bacillati</taxon>
        <taxon>Actinomycetota</taxon>
        <taxon>Actinomycetes</taxon>
        <taxon>Streptosporangiales</taxon>
        <taxon>Streptosporangiaceae</taxon>
        <taxon>Streptosporangium</taxon>
    </lineage>
</organism>
<dbReference type="SUPFAM" id="SSF49464">
    <property type="entry name" value="Carboxypeptidase regulatory domain-like"/>
    <property type="match status" value="2"/>
</dbReference>
<feature type="active site" description="Charge relay system" evidence="8 9">
    <location>
        <position position="413"/>
    </location>
</feature>
<evidence type="ECO:0000313" key="13">
    <source>
        <dbReference type="Proteomes" id="UP000534286"/>
    </source>
</evidence>
<dbReference type="GO" id="GO:0005975">
    <property type="term" value="P:carbohydrate metabolic process"/>
    <property type="evidence" value="ECO:0007669"/>
    <property type="project" value="UniProtKB-ARBA"/>
</dbReference>
<evidence type="ECO:0000256" key="3">
    <source>
        <dbReference type="ARBA" id="ARBA00012595"/>
    </source>
</evidence>
<reference evidence="12 13" key="1">
    <citation type="submission" date="2020-08" db="EMBL/GenBank/DDBJ databases">
        <title>Sequencing the genomes of 1000 actinobacteria strains.</title>
        <authorList>
            <person name="Klenk H.-P."/>
        </authorList>
    </citation>
    <scope>NUCLEOTIDE SEQUENCE [LARGE SCALE GENOMIC DNA]</scope>
    <source>
        <strain evidence="12 13">DSM 43023</strain>
    </source>
</reference>
<proteinExistence type="inferred from homology"/>
<dbReference type="EMBL" id="JACHJU010000001">
    <property type="protein sequence ID" value="MBB4935852.1"/>
    <property type="molecule type" value="Genomic_DNA"/>
</dbReference>
<feature type="signal peptide" evidence="10">
    <location>
        <begin position="1"/>
        <end position="31"/>
    </location>
</feature>
<protein>
    <recommendedName>
        <fullName evidence="3">alpha-amylase</fullName>
        <ecNumber evidence="3">3.2.1.1</ecNumber>
    </recommendedName>
    <alternativeName>
        <fullName evidence="7">1,4-alpha-D-glucan glucanohydrolase</fullName>
    </alternativeName>
</protein>
<keyword evidence="6 9" id="KW-0720">Serine protease</keyword>
<gene>
    <name evidence="12" type="ORF">FHR32_000157</name>
</gene>
<dbReference type="PROSITE" id="PS51892">
    <property type="entry name" value="SUBTILASE"/>
    <property type="match status" value="1"/>
</dbReference>
<evidence type="ECO:0000256" key="2">
    <source>
        <dbReference type="ARBA" id="ARBA00011073"/>
    </source>
</evidence>
<evidence type="ECO:0000256" key="10">
    <source>
        <dbReference type="SAM" id="SignalP"/>
    </source>
</evidence>
<name>A0A7W7RPK8_9ACTN</name>
<dbReference type="Proteomes" id="UP000534286">
    <property type="component" value="Unassembled WGS sequence"/>
</dbReference>
<evidence type="ECO:0000256" key="7">
    <source>
        <dbReference type="ARBA" id="ARBA00030238"/>
    </source>
</evidence>
<keyword evidence="4 9" id="KW-0645">Protease</keyword>
<dbReference type="GO" id="GO:0004252">
    <property type="term" value="F:serine-type endopeptidase activity"/>
    <property type="evidence" value="ECO:0007669"/>
    <property type="project" value="UniProtKB-UniRule"/>
</dbReference>
<dbReference type="Gene3D" id="3.40.50.200">
    <property type="entry name" value="Peptidase S8/S53 domain"/>
    <property type="match status" value="1"/>
</dbReference>
<dbReference type="RefSeq" id="WP_184752032.1">
    <property type="nucleotide sequence ID" value="NZ_BAABEK010000019.1"/>
</dbReference>
<feature type="active site" description="Charge relay system" evidence="8 9">
    <location>
        <position position="192"/>
    </location>
</feature>
<dbReference type="InterPro" id="IPR036852">
    <property type="entry name" value="Peptidase_S8/S53_dom_sf"/>
</dbReference>
<dbReference type="Gene3D" id="2.60.40.1120">
    <property type="entry name" value="Carboxypeptidase-like, regulatory domain"/>
    <property type="match status" value="3"/>
</dbReference>
<dbReference type="GO" id="GO:0006508">
    <property type="term" value="P:proteolysis"/>
    <property type="evidence" value="ECO:0007669"/>
    <property type="project" value="UniProtKB-KW"/>
</dbReference>
<dbReference type="CDD" id="cd07481">
    <property type="entry name" value="Peptidases_S8_BacillopeptidaseF-like"/>
    <property type="match status" value="1"/>
</dbReference>
<dbReference type="PRINTS" id="PR00723">
    <property type="entry name" value="SUBTILISIN"/>
</dbReference>
<dbReference type="AlphaFoldDB" id="A0A7W7RPK8"/>
<evidence type="ECO:0000256" key="1">
    <source>
        <dbReference type="ARBA" id="ARBA00000548"/>
    </source>
</evidence>
<comment type="caution">
    <text evidence="12">The sequence shown here is derived from an EMBL/GenBank/DDBJ whole genome shotgun (WGS) entry which is preliminary data.</text>
</comment>
<sequence length="1181" mass="123436">MRLASLVPRLALPVVLTLLTALSANGAQASAAPPTPASRLEPRLAETLSTRGGADVFVTLKEKADLSATRSLKKHADKTAYGFRALTATADRSQRGLRALLRKAHVDFTPYWLVNTILVRGADAELVDRLGARSDVAGVRMAGSVKLPKPEVQPRALAQAAGVEWGVDRVGAPRVWNELRVRGEGVVVATIDSGVQYDHPALATHYRGYRAGGAYVHDYNWFDPTLVCGVPSVTPCDNNGHGTHTMGTIVGDDGGANHTGVAPGATWITAKGCATSSCSDADLLAAGQWILAPTDLKGQNPRPDLAPNIVSNSWGGAAADPFYQQIVSSWTQAGIFPVFAAGNEGPACGTAHSPGDYDGSYAVGAFGEDGQIASFSSRGAEDATGIKPNITAPGSSVRSSVPGGKYDVLSGTSMATPHVAGAIALLWSAAPSLRGDIATTRRLLDETAVDTEDYSCGGTKENNRVWGQGRLDAFAAVLLAPRGATGTLTGTVTDLDGTPLPNPAVTVSASGARRTVTGDAQGVFSVAAAPGEYEVTAAAFGFAPATLKATVTSGATSTLQWHLASLPKYDVLGEVLQTGGEPLPGVAVTIEGTPYPTVTTSADGSFGMAAVPVGTWRVSVKGARCGASTTTTVVVDGDEYVTINTPLRKDGFGNKCDVLPKPTWTAGTTVLPLTGDDAATAVTLPFTFPLYGKPYTKAYISTNGFLNFQRLNNQSQNGAIPSGGLPNASVYAFWDDLMVDSSASVLSASLGTAPHRRFLIEWRNVSLVAQPTARLTFSLELHENGQIFFQYKTLPVGNAPRGGSATVGLENGTGLEAFDYSVNQPSLRPGMGIRFYGSGVVQGVVGTADGKPVSGLEVSLYRPSDATVILTAVTDASGVYRFFAPQGAYSVVITDVEWEYARASATITEEGQVVTAGLTVYPGDNTITGTVRDSSGKPLAGAMVALQDSRTPSTTTDDKGAYTLTGVHGGPQFVQVLTRACEVQAQRKIAVAEDTVLDLTAGMPIDPSGFACSRKPKAYVPATDPADVGEMQSAMIPLPFAFPLSRGTFNAVGVTPTGTLLFYDPLNPEWSWASPFWADLVVDDSAAVLTATTGQGADQRFVVEWRNVGLRGTELRISFEAVLYPDGRILLQYGDLPDDERVRDGGATVGVSNAYGPDMFLVWGALDPAVAFELRPSPQTP</sequence>
<dbReference type="InterPro" id="IPR023828">
    <property type="entry name" value="Peptidase_S8_Ser-AS"/>
</dbReference>